<protein>
    <recommendedName>
        <fullName evidence="12 14">Protease HtpX</fullName>
        <ecNumber evidence="14">3.4.24.-</ecNumber>
    </recommendedName>
    <alternativeName>
        <fullName evidence="13 14">Heat shock protein HtpX</fullName>
    </alternativeName>
</protein>
<feature type="active site" evidence="14">
    <location>
        <position position="140"/>
    </location>
</feature>
<feature type="transmembrane region" description="Helical" evidence="14">
    <location>
        <begin position="33"/>
        <end position="53"/>
    </location>
</feature>
<keyword evidence="3 14" id="KW-1003">Cell membrane</keyword>
<evidence type="ECO:0000313" key="15">
    <source>
        <dbReference type="EMBL" id="QLH62663.1"/>
    </source>
</evidence>
<dbReference type="InterPro" id="IPR050083">
    <property type="entry name" value="HtpX_protease"/>
</dbReference>
<keyword evidence="8 14" id="KW-0862">Zinc</keyword>
<evidence type="ECO:0000256" key="1">
    <source>
        <dbReference type="ARBA" id="ARBA00004429"/>
    </source>
</evidence>
<keyword evidence="5 14" id="KW-0812">Transmembrane</keyword>
<evidence type="ECO:0000256" key="14">
    <source>
        <dbReference type="HAMAP-Rule" id="MF_00188"/>
    </source>
</evidence>
<dbReference type="RefSeq" id="WP_040265852.1">
    <property type="nucleotide sequence ID" value="NZ_CAXKXZ010000007.1"/>
</dbReference>
<feature type="transmembrane region" description="Helical" evidence="14">
    <location>
        <begin position="158"/>
        <end position="180"/>
    </location>
</feature>
<name>A0A068Z376_9GAMM</name>
<comment type="cofactor">
    <cofactor evidence="14">
        <name>Zn(2+)</name>
        <dbReference type="ChEBI" id="CHEBI:29105"/>
    </cofactor>
    <text evidence="14">Binds 1 zinc ion per subunit.</text>
</comment>
<dbReference type="AlphaFoldDB" id="A0A068Z376"/>
<evidence type="ECO:0000313" key="16">
    <source>
        <dbReference type="Proteomes" id="UP000042738"/>
    </source>
</evidence>
<dbReference type="HAMAP" id="MF_00188">
    <property type="entry name" value="Pept_M48_protease_HtpX"/>
    <property type="match status" value="1"/>
</dbReference>
<keyword evidence="10 14" id="KW-0482">Metalloprotease</keyword>
<dbReference type="GO" id="GO:0006508">
    <property type="term" value="P:proteolysis"/>
    <property type="evidence" value="ECO:0007669"/>
    <property type="project" value="UniProtKB-KW"/>
</dbReference>
<dbReference type="Proteomes" id="UP000042738">
    <property type="component" value="Chromosome"/>
</dbReference>
<feature type="transmembrane region" description="Helical" evidence="14">
    <location>
        <begin position="192"/>
        <end position="216"/>
    </location>
</feature>
<feature type="binding site" evidence="14">
    <location>
        <position position="143"/>
    </location>
    <ligand>
        <name>Zn(2+)</name>
        <dbReference type="ChEBI" id="CHEBI:29105"/>
        <note>catalytic</note>
    </ligand>
</feature>
<keyword evidence="6 14" id="KW-0479">Metal-binding</keyword>
<dbReference type="PANTHER" id="PTHR43221">
    <property type="entry name" value="PROTEASE HTPX"/>
    <property type="match status" value="1"/>
</dbReference>
<organism evidence="15 16">
    <name type="scientific">Serratia symbiotica</name>
    <dbReference type="NCBI Taxonomy" id="138074"/>
    <lineage>
        <taxon>Bacteria</taxon>
        <taxon>Pseudomonadati</taxon>
        <taxon>Pseudomonadota</taxon>
        <taxon>Gammaproteobacteria</taxon>
        <taxon>Enterobacterales</taxon>
        <taxon>Yersiniaceae</taxon>
        <taxon>Serratia</taxon>
    </lineage>
</organism>
<dbReference type="STRING" id="138074.SYMBAF_50292"/>
<comment type="subcellular location">
    <subcellularLocation>
        <location evidence="1">Cell inner membrane</location>
        <topology evidence="1">Multi-pass membrane protein</topology>
    </subcellularLocation>
    <subcellularLocation>
        <location evidence="14">Cell membrane</location>
        <topology evidence="14">Multi-pass membrane protein</topology>
    </subcellularLocation>
</comment>
<evidence type="ECO:0000256" key="12">
    <source>
        <dbReference type="ARBA" id="ARBA00071790"/>
    </source>
</evidence>
<evidence type="ECO:0000256" key="5">
    <source>
        <dbReference type="ARBA" id="ARBA00022692"/>
    </source>
</evidence>
<keyword evidence="9 14" id="KW-1133">Transmembrane helix</keyword>
<keyword evidence="11 14" id="KW-0472">Membrane</keyword>
<comment type="similarity">
    <text evidence="2 14">Belongs to the peptidase M48B family.</text>
</comment>
<dbReference type="PANTHER" id="PTHR43221:SF1">
    <property type="entry name" value="PROTEASE HTPX"/>
    <property type="match status" value="1"/>
</dbReference>
<dbReference type="EMBL" id="CP050855">
    <property type="protein sequence ID" value="QLH62663.1"/>
    <property type="molecule type" value="Genomic_DNA"/>
</dbReference>
<dbReference type="NCBIfam" id="NF003965">
    <property type="entry name" value="PRK05457.1"/>
    <property type="match status" value="1"/>
</dbReference>
<dbReference type="GeneID" id="93736171"/>
<evidence type="ECO:0000256" key="6">
    <source>
        <dbReference type="ARBA" id="ARBA00022723"/>
    </source>
</evidence>
<keyword evidence="4 14" id="KW-0645">Protease</keyword>
<dbReference type="Pfam" id="PF01435">
    <property type="entry name" value="Peptidase_M48"/>
    <property type="match status" value="1"/>
</dbReference>
<evidence type="ECO:0000256" key="7">
    <source>
        <dbReference type="ARBA" id="ARBA00022801"/>
    </source>
</evidence>
<dbReference type="Gene3D" id="3.30.2010.10">
    <property type="entry name" value="Metalloproteases ('zincins'), catalytic domain"/>
    <property type="match status" value="1"/>
</dbReference>
<sequence length="292" mass="32026">MMRIALFLLTNLAVMLVFGLVLSLTGIQSSSVQGLMIMAGLFGFGGAFVSLLMSKWMALRSVGGEVIEQPRNETENWLLDTVRRQSQQVGIAMPQVAIYHAPDINAFATGARRDASLVAVSTGLLQSMSRDEAEAVIAHEISHIANGDMVTMTLIQGIVNTFVIFLSRLIAQVAAGFLNHRDGEEESNGNPVIYFALSMVLELVFGILASMITMWFSRHREFYADAGSAKLVGREKMIAALQRLKTSYEPQETGSLMAFCINGKSKSFSELLMSHPPLDVRIEALRCGQYLK</sequence>
<evidence type="ECO:0000256" key="3">
    <source>
        <dbReference type="ARBA" id="ARBA00022475"/>
    </source>
</evidence>
<dbReference type="MEROPS" id="M48.002"/>
<evidence type="ECO:0000256" key="4">
    <source>
        <dbReference type="ARBA" id="ARBA00022670"/>
    </source>
</evidence>
<gene>
    <name evidence="14 15" type="primary">htpX</name>
    <name evidence="15" type="ORF">SYMBAF_06530</name>
</gene>
<dbReference type="GO" id="GO:0004222">
    <property type="term" value="F:metalloendopeptidase activity"/>
    <property type="evidence" value="ECO:0007669"/>
    <property type="project" value="UniProtKB-UniRule"/>
</dbReference>
<proteinExistence type="inferred from homology"/>
<dbReference type="GO" id="GO:0008270">
    <property type="term" value="F:zinc ion binding"/>
    <property type="evidence" value="ECO:0007669"/>
    <property type="project" value="UniProtKB-UniRule"/>
</dbReference>
<dbReference type="CDD" id="cd07335">
    <property type="entry name" value="M48B_HtpX_like"/>
    <property type="match status" value="1"/>
</dbReference>
<dbReference type="GO" id="GO:0005886">
    <property type="term" value="C:plasma membrane"/>
    <property type="evidence" value="ECO:0007669"/>
    <property type="project" value="UniProtKB-SubCell"/>
</dbReference>
<evidence type="ECO:0000256" key="9">
    <source>
        <dbReference type="ARBA" id="ARBA00022989"/>
    </source>
</evidence>
<accession>A0A068Z376</accession>
<evidence type="ECO:0000256" key="2">
    <source>
        <dbReference type="ARBA" id="ARBA00009779"/>
    </source>
</evidence>
<feature type="binding site" evidence="14">
    <location>
        <position position="139"/>
    </location>
    <ligand>
        <name>Zn(2+)</name>
        <dbReference type="ChEBI" id="CHEBI:29105"/>
        <note>catalytic</note>
    </ligand>
</feature>
<evidence type="ECO:0000256" key="10">
    <source>
        <dbReference type="ARBA" id="ARBA00023049"/>
    </source>
</evidence>
<keyword evidence="7 14" id="KW-0378">Hydrolase</keyword>
<evidence type="ECO:0000256" key="13">
    <source>
        <dbReference type="ARBA" id="ARBA00080389"/>
    </source>
</evidence>
<evidence type="ECO:0000256" key="8">
    <source>
        <dbReference type="ARBA" id="ARBA00022833"/>
    </source>
</evidence>
<dbReference type="FunFam" id="3.30.2010.10:FF:000001">
    <property type="entry name" value="Protease HtpX"/>
    <property type="match status" value="1"/>
</dbReference>
<evidence type="ECO:0000256" key="11">
    <source>
        <dbReference type="ARBA" id="ARBA00023136"/>
    </source>
</evidence>
<dbReference type="InterPro" id="IPR001915">
    <property type="entry name" value="Peptidase_M48"/>
</dbReference>
<dbReference type="InterPro" id="IPR022919">
    <property type="entry name" value="Pept_M48_protease_HtpX"/>
</dbReference>
<keyword evidence="14" id="KW-0346">Stress response</keyword>
<reference evidence="15 16" key="1">
    <citation type="journal article" date="2014" name="Genome Announc.">
        <title>Whole-Genome Sequence of Serratia symbiotica Strain CWBI-2.3T, a Free-Living Symbiont of the Black Bean Aphid Aphis fabae.</title>
        <authorList>
            <person name="Foray V."/>
            <person name="Grigorescu A.S."/>
            <person name="Sabri A."/>
            <person name="Haubruge E."/>
            <person name="Lognay G."/>
            <person name="Francis F."/>
            <person name="Fauconnier M.L."/>
            <person name="Hance T."/>
            <person name="Thonart P."/>
        </authorList>
    </citation>
    <scope>NUCLEOTIDE SEQUENCE [LARGE SCALE GENOMIC DNA]</scope>
    <source>
        <strain evidence="15">CWBI-2.3</strain>
    </source>
</reference>
<dbReference type="EC" id="3.4.24.-" evidence="14"/>
<feature type="binding site" evidence="14">
    <location>
        <position position="221"/>
    </location>
    <ligand>
        <name>Zn(2+)</name>
        <dbReference type="ChEBI" id="CHEBI:29105"/>
        <note>catalytic</note>
    </ligand>
</feature>